<evidence type="ECO:0000313" key="2">
    <source>
        <dbReference type="Proteomes" id="UP000186391"/>
    </source>
</evidence>
<dbReference type="EMBL" id="MRCA01000003">
    <property type="protein sequence ID" value="OKH14916.1"/>
    <property type="molecule type" value="Genomic_DNA"/>
</dbReference>
<protein>
    <submittedName>
        <fullName evidence="1">Uncharacterized protein</fullName>
    </submittedName>
</protein>
<proteinExistence type="predicted"/>
<keyword evidence="2" id="KW-1185">Reference proteome</keyword>
<sequence length="108" mass="12710">MPFSRSGISISVIYELVAQFIFTIPTFQKHKIHDFRGLIYGRDYIFEPIEGLKKGYMTAQCKGVKRGDWIILEDDSRSYRYQVEQIDYYSEPSDMWIALLNQAIVEET</sequence>
<dbReference type="AlphaFoldDB" id="A0A1U7H1S9"/>
<accession>A0A1U7H1S9</accession>
<gene>
    <name evidence="1" type="ORF">NIES592_08555</name>
</gene>
<name>A0A1U7H1S9_9CYAN</name>
<dbReference type="OrthoDB" id="573884at2"/>
<reference evidence="1 2" key="1">
    <citation type="submission" date="2016-11" db="EMBL/GenBank/DDBJ databases">
        <title>Draft Genome Sequences of Nine Cyanobacterial Strains from Diverse Habitats.</title>
        <authorList>
            <person name="Zhu T."/>
            <person name="Hou S."/>
            <person name="Lu X."/>
            <person name="Hess W.R."/>
        </authorList>
    </citation>
    <scope>NUCLEOTIDE SEQUENCE [LARGE SCALE GENOMIC DNA]</scope>
    <source>
        <strain evidence="1 2">NIES-592</strain>
    </source>
</reference>
<dbReference type="RefSeq" id="WP_016869274.1">
    <property type="nucleotide sequence ID" value="NZ_MRCA01000003.1"/>
</dbReference>
<dbReference type="Proteomes" id="UP000186391">
    <property type="component" value="Unassembled WGS sequence"/>
</dbReference>
<organism evidence="1 2">
    <name type="scientific">Fischerella major NIES-592</name>
    <dbReference type="NCBI Taxonomy" id="210994"/>
    <lineage>
        <taxon>Bacteria</taxon>
        <taxon>Bacillati</taxon>
        <taxon>Cyanobacteriota</taxon>
        <taxon>Cyanophyceae</taxon>
        <taxon>Nostocales</taxon>
        <taxon>Hapalosiphonaceae</taxon>
        <taxon>Fischerella</taxon>
    </lineage>
</organism>
<comment type="caution">
    <text evidence="1">The sequence shown here is derived from an EMBL/GenBank/DDBJ whole genome shotgun (WGS) entry which is preliminary data.</text>
</comment>
<evidence type="ECO:0000313" key="1">
    <source>
        <dbReference type="EMBL" id="OKH14916.1"/>
    </source>
</evidence>